<dbReference type="SUPFAM" id="SSF51905">
    <property type="entry name" value="FAD/NAD(P)-binding domain"/>
    <property type="match status" value="1"/>
</dbReference>
<dbReference type="GO" id="GO:0016491">
    <property type="term" value="F:oxidoreductase activity"/>
    <property type="evidence" value="ECO:0007669"/>
    <property type="project" value="UniProtKB-KW"/>
</dbReference>
<dbReference type="RefSeq" id="WP_037336500.1">
    <property type="nucleotide sequence ID" value="NZ_APNK01000009.1"/>
</dbReference>
<feature type="domain" description="FAD dependent oxidoreductase" evidence="2">
    <location>
        <begin position="31"/>
        <end position="395"/>
    </location>
</feature>
<dbReference type="Gene3D" id="3.30.9.10">
    <property type="entry name" value="D-Amino Acid Oxidase, subunit A, domain 2"/>
    <property type="match status" value="1"/>
</dbReference>
<name>A0A084IM45_SALHC</name>
<dbReference type="GO" id="GO:0005737">
    <property type="term" value="C:cytoplasm"/>
    <property type="evidence" value="ECO:0007669"/>
    <property type="project" value="TreeGrafter"/>
</dbReference>
<gene>
    <name evidence="3" type="ORF">C41B8_08185</name>
</gene>
<keyword evidence="4" id="KW-1185">Reference proteome</keyword>
<dbReference type="PANTHER" id="PTHR13847">
    <property type="entry name" value="SARCOSINE DEHYDROGENASE-RELATED"/>
    <property type="match status" value="1"/>
</dbReference>
<dbReference type="Proteomes" id="UP000028302">
    <property type="component" value="Unassembled WGS sequence"/>
</dbReference>
<evidence type="ECO:0000259" key="2">
    <source>
        <dbReference type="Pfam" id="PF01266"/>
    </source>
</evidence>
<reference evidence="3 4" key="1">
    <citation type="submission" date="2013-03" db="EMBL/GenBank/DDBJ databases">
        <title>Salinisphaera hydrothermalis C41B8 Genome Sequencing.</title>
        <authorList>
            <person name="Li C."/>
            <person name="Lai Q."/>
            <person name="Shao Z."/>
        </authorList>
    </citation>
    <scope>NUCLEOTIDE SEQUENCE [LARGE SCALE GENOMIC DNA]</scope>
    <source>
        <strain evidence="3 4">C41B8</strain>
    </source>
</reference>
<dbReference type="PATRIC" id="fig|1304275.5.peg.1669"/>
<evidence type="ECO:0000256" key="1">
    <source>
        <dbReference type="ARBA" id="ARBA00023002"/>
    </source>
</evidence>
<dbReference type="STRING" id="1304275.C41B8_08185"/>
<organism evidence="3 4">
    <name type="scientific">Salinisphaera hydrothermalis (strain C41B8)</name>
    <dbReference type="NCBI Taxonomy" id="1304275"/>
    <lineage>
        <taxon>Bacteria</taxon>
        <taxon>Pseudomonadati</taxon>
        <taxon>Pseudomonadota</taxon>
        <taxon>Gammaproteobacteria</taxon>
        <taxon>Salinisphaerales</taxon>
        <taxon>Salinisphaeraceae</taxon>
        <taxon>Salinisphaera</taxon>
    </lineage>
</organism>
<dbReference type="EMBL" id="APNK01000009">
    <property type="protein sequence ID" value="KEZ77779.1"/>
    <property type="molecule type" value="Genomic_DNA"/>
</dbReference>
<dbReference type="AlphaFoldDB" id="A0A084IM45"/>
<dbReference type="eggNOG" id="COG0665">
    <property type="taxonomic scope" value="Bacteria"/>
</dbReference>
<dbReference type="InterPro" id="IPR036188">
    <property type="entry name" value="FAD/NAD-bd_sf"/>
</dbReference>
<keyword evidence="1" id="KW-0560">Oxidoreductase</keyword>
<dbReference type="OrthoDB" id="311718at2"/>
<evidence type="ECO:0000313" key="4">
    <source>
        <dbReference type="Proteomes" id="UP000028302"/>
    </source>
</evidence>
<dbReference type="InterPro" id="IPR006076">
    <property type="entry name" value="FAD-dep_OxRdtase"/>
</dbReference>
<sequence>MTAVDSACNYWVDSAGEPDVWPVAEGRHDADVVIVGGGFTGLWTAYYLTTLRPELAVTVLEAETVGHGASGRNGGWAIGNLAGLERLIGDLDRTARHAICAQLADNVDEIGRVTAREAIDADFHKGGTLDAAARYPQQVAMQKAHRDALIELGHAPEDCVWLDGPALAERAAFRDGYGAVFFRHTASVHPMKLVLGLARVLAQRGVAISEHSRVRYLAPHHVITTNGAQFNARHIVQATEGYSECLAGLGRRVLSVRSLVIATEPLSEAVWARVGLGDRPTFCDASRVINYGHRSRDGRLVFGARGAYPLGGTPKQDHAITPAEIEMRRRLLLDLFPGLPEDLVVTHGWGGSLGLSRRFRPHAIVDPHTGLATAGGYAGEGVAASHLMGRTTAELIVGEDTPRTRAPWAHADAAIDQVLARWEPEPLRWLAAQTISASYGAEESLLRRGCDGALTRSVMRANDGFAAIIE</sequence>
<comment type="caution">
    <text evidence="3">The sequence shown here is derived from an EMBL/GenBank/DDBJ whole genome shotgun (WGS) entry which is preliminary data.</text>
</comment>
<dbReference type="PANTHER" id="PTHR13847:SF285">
    <property type="entry name" value="FAD DEPENDENT OXIDOREDUCTASE DOMAIN-CONTAINING PROTEIN"/>
    <property type="match status" value="1"/>
</dbReference>
<evidence type="ECO:0000313" key="3">
    <source>
        <dbReference type="EMBL" id="KEZ77779.1"/>
    </source>
</evidence>
<protein>
    <submittedName>
        <fullName evidence="3">FAD dependent oxidoreductase</fullName>
    </submittedName>
</protein>
<dbReference type="Pfam" id="PF01266">
    <property type="entry name" value="DAO"/>
    <property type="match status" value="1"/>
</dbReference>
<accession>A0A084IM45</accession>
<proteinExistence type="predicted"/>
<dbReference type="Gene3D" id="3.50.50.60">
    <property type="entry name" value="FAD/NAD(P)-binding domain"/>
    <property type="match status" value="1"/>
</dbReference>